<reference evidence="1 2" key="1">
    <citation type="submission" date="2015-07" db="EMBL/GenBank/DDBJ databases">
        <authorList>
            <person name="Noorani M."/>
        </authorList>
    </citation>
    <scope>NUCLEOTIDE SEQUENCE [LARGE SCALE GENOMIC DNA]</scope>
    <source>
        <strain evidence="1 2">W1435</strain>
    </source>
</reference>
<gene>
    <name evidence="1" type="ORF">ADJ77_08250</name>
</gene>
<dbReference type="AlphaFoldDB" id="A0A0K1NL89"/>
<dbReference type="KEGG" id="pfus:ADJ77_08250"/>
<name>A0A0K1NL89_9BACT</name>
<protein>
    <submittedName>
        <fullName evidence="1">Uncharacterized protein</fullName>
    </submittedName>
</protein>
<sequence length="65" mass="7294">MYKNVVWVTIKIHNDSFYTSRFTYELTDMCVISVCAPTSLDVRPLDFNSMAGTAKHTEGMALAMA</sequence>
<dbReference type="Proteomes" id="UP000060345">
    <property type="component" value="Chromosome 2"/>
</dbReference>
<organism evidence="1 2">
    <name type="scientific">Prevotella fusca JCM 17724</name>
    <dbReference type="NCBI Taxonomy" id="1236517"/>
    <lineage>
        <taxon>Bacteria</taxon>
        <taxon>Pseudomonadati</taxon>
        <taxon>Bacteroidota</taxon>
        <taxon>Bacteroidia</taxon>
        <taxon>Bacteroidales</taxon>
        <taxon>Prevotellaceae</taxon>
        <taxon>Prevotella</taxon>
    </lineage>
</organism>
<evidence type="ECO:0000313" key="1">
    <source>
        <dbReference type="EMBL" id="AKU69849.1"/>
    </source>
</evidence>
<dbReference type="EMBL" id="CP012075">
    <property type="protein sequence ID" value="AKU69849.1"/>
    <property type="molecule type" value="Genomic_DNA"/>
</dbReference>
<dbReference type="RefSeq" id="WP_042740775.1">
    <property type="nucleotide sequence ID" value="NZ_BAKO01000001.1"/>
</dbReference>
<evidence type="ECO:0000313" key="2">
    <source>
        <dbReference type="Proteomes" id="UP000060345"/>
    </source>
</evidence>
<accession>A0A0K1NL89</accession>
<proteinExistence type="predicted"/>